<dbReference type="RefSeq" id="WP_265382040.1">
    <property type="nucleotide sequence ID" value="NZ_CP110615.1"/>
</dbReference>
<keyword evidence="3" id="KW-1185">Reference proteome</keyword>
<protein>
    <submittedName>
        <fullName evidence="2">TIGR02569 family protein</fullName>
    </submittedName>
</protein>
<dbReference type="Proteomes" id="UP001164965">
    <property type="component" value="Chromosome"/>
</dbReference>
<organism evidence="2 3">
    <name type="scientific">Rhodococcus antarcticus</name>
    <dbReference type="NCBI Taxonomy" id="2987751"/>
    <lineage>
        <taxon>Bacteria</taxon>
        <taxon>Bacillati</taxon>
        <taxon>Actinomycetota</taxon>
        <taxon>Actinomycetes</taxon>
        <taxon>Mycobacteriales</taxon>
        <taxon>Nocardiaceae</taxon>
        <taxon>Rhodococcus</taxon>
    </lineage>
</organism>
<evidence type="ECO:0000313" key="2">
    <source>
        <dbReference type="EMBL" id="UZJ23932.1"/>
    </source>
</evidence>
<sequence length="275" mass="29663">MSTPPPTHVRATFGLRGPQDEEPHGDGWRFGDVVLTPVVDHARATWSAGVRETLTVEGLRLARPVRSTDGRWVVSGWSADTFLAGEPEPRHDEVVQVAGRLHAATAALPCPRFLAPAARSVEDAVLTLADRAAWGEQVPPFSDPPGPSAGLDPPSVVLFRDLARARRRVQGTPQVVHGDLFGTVLFAGSADPGIVDITPYWHPASWAAAVAVVDAVAWGGSDEGLVDRWSEQDDWPQVLLRAVLFRLAVHTLHARSTPEGFPGLARTADLVRRHL</sequence>
<feature type="region of interest" description="Disordered" evidence="1">
    <location>
        <begin position="1"/>
        <end position="26"/>
    </location>
</feature>
<gene>
    <name evidence="2" type="ORF">RHODO2019_12135</name>
</gene>
<accession>A0ABY6NX10</accession>
<name>A0ABY6NX10_9NOCA</name>
<reference evidence="2" key="1">
    <citation type="submission" date="2022-10" db="EMBL/GenBank/DDBJ databases">
        <title>Rhodococcus sp.75.</title>
        <authorList>
            <person name="Sun M."/>
        </authorList>
    </citation>
    <scope>NUCLEOTIDE SEQUENCE</scope>
    <source>
        <strain evidence="2">75</strain>
    </source>
</reference>
<dbReference type="InterPro" id="IPR013402">
    <property type="entry name" value="CHP02569"/>
</dbReference>
<evidence type="ECO:0000313" key="3">
    <source>
        <dbReference type="Proteomes" id="UP001164965"/>
    </source>
</evidence>
<dbReference type="NCBIfam" id="TIGR02569">
    <property type="entry name" value="TIGR02569_actnb"/>
    <property type="match status" value="1"/>
</dbReference>
<proteinExistence type="predicted"/>
<dbReference type="EMBL" id="CP110615">
    <property type="protein sequence ID" value="UZJ23932.1"/>
    <property type="molecule type" value="Genomic_DNA"/>
</dbReference>
<evidence type="ECO:0000256" key="1">
    <source>
        <dbReference type="SAM" id="MobiDB-lite"/>
    </source>
</evidence>